<sequence>MKYKIVNKLVFEQAQVRSVADVQFNEEQLENGMKIVVSKADPTLALYLVEVDGQKKFEVRWDDSIEVFIGWFSAWENYTWCLSIADQEKEQEVNQQ</sequence>
<reference evidence="1 2" key="1">
    <citation type="journal article" date="2013" name="J. Microbiol.">
        <title>Lysinibacillus chungkukjangi sp. nov., isolated from Chungkukjang, Korean fermented soybean food.</title>
        <authorList>
            <person name="Kim S.J."/>
            <person name="Jang Y.H."/>
            <person name="Hamada M."/>
            <person name="Ahn J.H."/>
            <person name="Weon H.Y."/>
            <person name="Suzuki K."/>
            <person name="Whang K.S."/>
            <person name="Kwon S.W."/>
        </authorList>
    </citation>
    <scope>NUCLEOTIDE SEQUENCE [LARGE SCALE GENOMIC DNA]</scope>
    <source>
        <strain evidence="1 2">MCCC 1A12701</strain>
    </source>
</reference>
<dbReference type="Proteomes" id="UP000274033">
    <property type="component" value="Unassembled WGS sequence"/>
</dbReference>
<proteinExistence type="predicted"/>
<evidence type="ECO:0000313" key="1">
    <source>
        <dbReference type="EMBL" id="RQW76065.1"/>
    </source>
</evidence>
<dbReference type="AlphaFoldDB" id="A0A3N9UJG6"/>
<name>A0A3N9UJG6_9BACI</name>
<protein>
    <submittedName>
        <fullName evidence="1">Uncharacterized protein</fullName>
    </submittedName>
</protein>
<keyword evidence="2" id="KW-1185">Reference proteome</keyword>
<accession>A0A3N9UJG6</accession>
<dbReference type="EMBL" id="RRCT01000001">
    <property type="protein sequence ID" value="RQW76065.1"/>
    <property type="molecule type" value="Genomic_DNA"/>
</dbReference>
<gene>
    <name evidence="1" type="ORF">EBB45_00485</name>
</gene>
<evidence type="ECO:0000313" key="2">
    <source>
        <dbReference type="Proteomes" id="UP000274033"/>
    </source>
</evidence>
<organism evidence="1 2">
    <name type="scientific">Lysinibacillus composti</name>
    <dbReference type="NCBI Taxonomy" id="720633"/>
    <lineage>
        <taxon>Bacteria</taxon>
        <taxon>Bacillati</taxon>
        <taxon>Bacillota</taxon>
        <taxon>Bacilli</taxon>
        <taxon>Bacillales</taxon>
        <taxon>Bacillaceae</taxon>
        <taxon>Lysinibacillus</taxon>
    </lineage>
</organism>
<dbReference type="OrthoDB" id="2735372at2"/>
<comment type="caution">
    <text evidence="1">The sequence shown here is derived from an EMBL/GenBank/DDBJ whole genome shotgun (WGS) entry which is preliminary data.</text>
</comment>
<dbReference type="RefSeq" id="WP_124761532.1">
    <property type="nucleotide sequence ID" value="NZ_JAFBDY010000001.1"/>
</dbReference>